<dbReference type="GO" id="GO:0005634">
    <property type="term" value="C:nucleus"/>
    <property type="evidence" value="ECO:0007669"/>
    <property type="project" value="UniProtKB-UniRule"/>
</dbReference>
<feature type="region of interest" description="Disordered" evidence="3">
    <location>
        <begin position="246"/>
        <end position="285"/>
    </location>
</feature>
<feature type="compositionally biased region" description="Basic residues" evidence="3">
    <location>
        <begin position="440"/>
        <end position="455"/>
    </location>
</feature>
<sequence length="455" mass="50466">MVQDIRTEQVFTELDMTSAKSESALWSILGFYFSIIFGLLAVLILLKTIKLGRWLDFTSSSVAAEVNGDEVEKPATPAKATKSPAKKTDKANMFAQPPKGLNGKTPVSPARTTTATKTTASPTKKPAKATTSTAMTPPRAPAAPTTKTPTPKRSSGDALTTTGRKRAKKDPDAPKRPTSAYLLFQNDKRAELRQANPHMTSNEINGLASHLWKHVYTEAQKQPYLEKEKALKEQYKIESAAYQANKKEEAMQVDDEPEQKETNDKKLEKSPRRPKDPNAPKRPKTAYLCFNSDAQVRSWLKTQNPAATPQEILRLLGERWAAMTPHEKQPYEQMAQQEQATYKVQKEAYDQKKAADVIPQVVVSNENSTDVKEASKEGGGLWGNVSNLFHRKEEIKTKTSSPTKKPLSKKIPTKKTTPVKAKTTPVKKKTPSVPILSSKRALRSGKRKTRSSMSP</sequence>
<dbReference type="SMART" id="SM00398">
    <property type="entry name" value="HMG"/>
    <property type="match status" value="2"/>
</dbReference>
<protein>
    <submittedName>
        <fullName evidence="6">Upstream-binding transcription factor</fullName>
    </submittedName>
</protein>
<dbReference type="InterPro" id="IPR050342">
    <property type="entry name" value="HMGB"/>
</dbReference>
<evidence type="ECO:0000313" key="7">
    <source>
        <dbReference type="Proteomes" id="UP000198406"/>
    </source>
</evidence>
<feature type="DNA-binding region" description="HMG box" evidence="2">
    <location>
        <begin position="174"/>
        <end position="243"/>
    </location>
</feature>
<comment type="caution">
    <text evidence="6">The sequence shown here is derived from an EMBL/GenBank/DDBJ whole genome shotgun (WGS) entry which is preliminary data.</text>
</comment>
<dbReference type="PANTHER" id="PTHR48112:SF22">
    <property type="entry name" value="MITOCHONDRIAL TRANSCRIPTION FACTOR A, ISOFORM B"/>
    <property type="match status" value="1"/>
</dbReference>
<evidence type="ECO:0000256" key="2">
    <source>
        <dbReference type="PROSITE-ProRule" id="PRU00267"/>
    </source>
</evidence>
<feature type="region of interest" description="Disordered" evidence="3">
    <location>
        <begin position="392"/>
        <end position="455"/>
    </location>
</feature>
<keyword evidence="4" id="KW-0812">Transmembrane</keyword>
<dbReference type="InParanoid" id="A0A1Z5KCK2"/>
<proteinExistence type="predicted"/>
<dbReference type="InterPro" id="IPR036910">
    <property type="entry name" value="HMG_box_dom_sf"/>
</dbReference>
<dbReference type="Gene3D" id="1.10.30.10">
    <property type="entry name" value="High mobility group box domain"/>
    <property type="match status" value="2"/>
</dbReference>
<feature type="compositionally biased region" description="Basic and acidic residues" evidence="3">
    <location>
        <begin position="259"/>
        <end position="279"/>
    </location>
</feature>
<dbReference type="PANTHER" id="PTHR48112">
    <property type="entry name" value="HIGH MOBILITY GROUP PROTEIN DSP1"/>
    <property type="match status" value="1"/>
</dbReference>
<dbReference type="PROSITE" id="PS50118">
    <property type="entry name" value="HMG_BOX_2"/>
    <property type="match status" value="2"/>
</dbReference>
<evidence type="ECO:0000256" key="4">
    <source>
        <dbReference type="SAM" id="Phobius"/>
    </source>
</evidence>
<keyword evidence="4" id="KW-0472">Membrane</keyword>
<evidence type="ECO:0000256" key="1">
    <source>
        <dbReference type="ARBA" id="ARBA00023125"/>
    </source>
</evidence>
<keyword evidence="2" id="KW-0539">Nucleus</keyword>
<evidence type="ECO:0000256" key="3">
    <source>
        <dbReference type="SAM" id="MobiDB-lite"/>
    </source>
</evidence>
<feature type="compositionally biased region" description="Low complexity" evidence="3">
    <location>
        <begin position="74"/>
        <end position="83"/>
    </location>
</feature>
<reference evidence="6 7" key="1">
    <citation type="journal article" date="2015" name="Plant Cell">
        <title>Oil accumulation by the oleaginous diatom Fistulifera solaris as revealed by the genome and transcriptome.</title>
        <authorList>
            <person name="Tanaka T."/>
            <person name="Maeda Y."/>
            <person name="Veluchamy A."/>
            <person name="Tanaka M."/>
            <person name="Abida H."/>
            <person name="Marechal E."/>
            <person name="Bowler C."/>
            <person name="Muto M."/>
            <person name="Sunaga Y."/>
            <person name="Tanaka M."/>
            <person name="Yoshino T."/>
            <person name="Taniguchi T."/>
            <person name="Fukuda Y."/>
            <person name="Nemoto M."/>
            <person name="Matsumoto M."/>
            <person name="Wong P.S."/>
            <person name="Aburatani S."/>
            <person name="Fujibuchi W."/>
        </authorList>
    </citation>
    <scope>NUCLEOTIDE SEQUENCE [LARGE SCALE GENOMIC DNA]</scope>
    <source>
        <strain evidence="6 7">JPCC DA0580</strain>
    </source>
</reference>
<feature type="DNA-binding region" description="HMG box" evidence="2">
    <location>
        <begin position="280"/>
        <end position="350"/>
    </location>
</feature>
<dbReference type="EMBL" id="BDSP01000204">
    <property type="protein sequence ID" value="GAX23862.1"/>
    <property type="molecule type" value="Genomic_DNA"/>
</dbReference>
<dbReference type="OrthoDB" id="1919336at2759"/>
<feature type="domain" description="HMG box" evidence="5">
    <location>
        <begin position="280"/>
        <end position="350"/>
    </location>
</feature>
<dbReference type="Proteomes" id="UP000198406">
    <property type="component" value="Unassembled WGS sequence"/>
</dbReference>
<dbReference type="Pfam" id="PF00505">
    <property type="entry name" value="HMG_box"/>
    <property type="match status" value="2"/>
</dbReference>
<name>A0A1Z5KCK2_FISSO</name>
<dbReference type="SUPFAM" id="SSF47095">
    <property type="entry name" value="HMG-box"/>
    <property type="match status" value="2"/>
</dbReference>
<keyword evidence="1 2" id="KW-0238">DNA-binding</keyword>
<evidence type="ECO:0000259" key="5">
    <source>
        <dbReference type="PROSITE" id="PS50118"/>
    </source>
</evidence>
<feature type="domain" description="HMG box" evidence="5">
    <location>
        <begin position="174"/>
        <end position="243"/>
    </location>
</feature>
<evidence type="ECO:0000313" key="6">
    <source>
        <dbReference type="EMBL" id="GAX23862.1"/>
    </source>
</evidence>
<feature type="region of interest" description="Disordered" evidence="3">
    <location>
        <begin position="68"/>
        <end position="181"/>
    </location>
</feature>
<feature type="transmembrane region" description="Helical" evidence="4">
    <location>
        <begin position="24"/>
        <end position="46"/>
    </location>
</feature>
<dbReference type="AlphaFoldDB" id="A0A1Z5KCK2"/>
<dbReference type="InterPro" id="IPR009071">
    <property type="entry name" value="HMG_box_dom"/>
</dbReference>
<dbReference type="GO" id="GO:0003677">
    <property type="term" value="F:DNA binding"/>
    <property type="evidence" value="ECO:0007669"/>
    <property type="project" value="UniProtKB-UniRule"/>
</dbReference>
<feature type="compositionally biased region" description="Low complexity" evidence="3">
    <location>
        <begin position="414"/>
        <end position="424"/>
    </location>
</feature>
<gene>
    <name evidence="6" type="ORF">FisN_20Hh068</name>
</gene>
<organism evidence="6 7">
    <name type="scientific">Fistulifera solaris</name>
    <name type="common">Oleaginous diatom</name>
    <dbReference type="NCBI Taxonomy" id="1519565"/>
    <lineage>
        <taxon>Eukaryota</taxon>
        <taxon>Sar</taxon>
        <taxon>Stramenopiles</taxon>
        <taxon>Ochrophyta</taxon>
        <taxon>Bacillariophyta</taxon>
        <taxon>Bacillariophyceae</taxon>
        <taxon>Bacillariophycidae</taxon>
        <taxon>Naviculales</taxon>
        <taxon>Naviculaceae</taxon>
        <taxon>Fistulifera</taxon>
    </lineage>
</organism>
<keyword evidence="7" id="KW-1185">Reference proteome</keyword>
<accession>A0A1Z5KCK2</accession>
<keyword evidence="4" id="KW-1133">Transmembrane helix</keyword>
<feature type="compositionally biased region" description="Low complexity" evidence="3">
    <location>
        <begin position="108"/>
        <end position="153"/>
    </location>
</feature>